<gene>
    <name evidence="3" type="ORF">I206_107545</name>
</gene>
<feature type="transmembrane region" description="Helical" evidence="2">
    <location>
        <begin position="50"/>
        <end position="72"/>
    </location>
</feature>
<dbReference type="RefSeq" id="XP_070059643.1">
    <property type="nucleotide sequence ID" value="XM_070203542.1"/>
</dbReference>
<reference evidence="3" key="2">
    <citation type="submission" date="2024-02" db="EMBL/GenBank/DDBJ databases">
        <title>Comparative genomics of Cryptococcus and Kwoniella reveals pathogenesis evolution and contrasting modes of karyotype evolution via chromosome fusion or intercentromeric recombination.</title>
        <authorList>
            <person name="Coelho M.A."/>
            <person name="David-Palma M."/>
            <person name="Shea T."/>
            <person name="Bowers K."/>
            <person name="McGinley-Smith S."/>
            <person name="Mohammad A.W."/>
            <person name="Gnirke A."/>
            <person name="Yurkov A.M."/>
            <person name="Nowrousian M."/>
            <person name="Sun S."/>
            <person name="Cuomo C.A."/>
            <person name="Heitman J."/>
        </authorList>
    </citation>
    <scope>NUCLEOTIDE SEQUENCE</scope>
    <source>
        <strain evidence="3">CBS 10737</strain>
    </source>
</reference>
<dbReference type="GO" id="GO:0008374">
    <property type="term" value="F:O-acyltransferase activity"/>
    <property type="evidence" value="ECO:0007669"/>
    <property type="project" value="InterPro"/>
</dbReference>
<name>A0AAJ8LCC0_9TREE</name>
<keyword evidence="2" id="KW-0812">Transmembrane</keyword>
<evidence type="ECO:0000313" key="3">
    <source>
        <dbReference type="EMBL" id="WWC73573.1"/>
    </source>
</evidence>
<dbReference type="AlphaFoldDB" id="A0AAJ8LCC0"/>
<dbReference type="GeneID" id="30174242"/>
<feature type="transmembrane region" description="Helical" evidence="2">
    <location>
        <begin position="325"/>
        <end position="346"/>
    </location>
</feature>
<feature type="transmembrane region" description="Helical" evidence="2">
    <location>
        <begin position="488"/>
        <end position="508"/>
    </location>
</feature>
<organism evidence="3 4">
    <name type="scientific">Kwoniella pini CBS 10737</name>
    <dbReference type="NCBI Taxonomy" id="1296096"/>
    <lineage>
        <taxon>Eukaryota</taxon>
        <taxon>Fungi</taxon>
        <taxon>Dikarya</taxon>
        <taxon>Basidiomycota</taxon>
        <taxon>Agaricomycotina</taxon>
        <taxon>Tremellomycetes</taxon>
        <taxon>Tremellales</taxon>
        <taxon>Cryptococcaceae</taxon>
        <taxon>Kwoniella</taxon>
    </lineage>
</organism>
<keyword evidence="2" id="KW-1133">Transmembrane helix</keyword>
<evidence type="ECO:0008006" key="5">
    <source>
        <dbReference type="Google" id="ProtNLM"/>
    </source>
</evidence>
<evidence type="ECO:0000256" key="2">
    <source>
        <dbReference type="SAM" id="Phobius"/>
    </source>
</evidence>
<proteinExistence type="predicted"/>
<keyword evidence="4" id="KW-1185">Reference proteome</keyword>
<accession>A0AAJ8LCC0</accession>
<evidence type="ECO:0000313" key="4">
    <source>
        <dbReference type="Proteomes" id="UP000094020"/>
    </source>
</evidence>
<dbReference type="GO" id="GO:0006629">
    <property type="term" value="P:lipid metabolic process"/>
    <property type="evidence" value="ECO:0007669"/>
    <property type="project" value="InterPro"/>
</dbReference>
<sequence length="546" mass="62582">MGYIQIPLYELVSRLPTPHPQNGLDVFIGLATVHLMILTHLTPHTGGWRLFRMGIIAPLCLTGFGYIVVGQIEKDDLTHWGTCVLMCIYSMRVLEYFVFFPAEENCHRIVPRSQIHPRAKSTHLMTPESNGHSDQSSPSNIQAGELEDDEVLIAEPVPAPFTLKKLYWSWSLIWSYRGIGWNYQCPLPSESTNHPFSRKSSRLSWGYATIRYYIIGYLIDDFFRSIRNIYGKEFFAGNIPYNTLNQFERGLYSTAVVIRVWFGLIHSWTISAIIFVTLGGILGWNDEIFAPWGWPPMFGSLNQLWKHPGLSTMWSKTWHGYNRRWLYVLGWIGIGENVLGLTHTGISSHPNMPPSEKSSNSSNTSGQISPSHPIPTSSPSSSSSTNQKVNLPTRKISNRLMIENLIKSFITFLLSGFNHDVGSFALILKNNPPAQSQIKTSIYLTDIFKLTPFFVIQPIGLILEAIFKINYRKFKIYYLGISKGKESSLLIFFERLFGFIWTWVWLGWTARFFVQGMIQLGAYRRDGDRDLYWNLFGGLIWGKWYI</sequence>
<protein>
    <recommendedName>
        <fullName evidence="5">Wax synthase domain-containing protein</fullName>
    </recommendedName>
</protein>
<feature type="transmembrane region" description="Helical" evidence="2">
    <location>
        <begin position="78"/>
        <end position="99"/>
    </location>
</feature>
<feature type="transmembrane region" description="Helical" evidence="2">
    <location>
        <begin position="20"/>
        <end position="38"/>
    </location>
</feature>
<evidence type="ECO:0000256" key="1">
    <source>
        <dbReference type="SAM" id="MobiDB-lite"/>
    </source>
</evidence>
<feature type="transmembrane region" description="Helical" evidence="2">
    <location>
        <begin position="256"/>
        <end position="284"/>
    </location>
</feature>
<dbReference type="InterPro" id="IPR044851">
    <property type="entry name" value="Wax_synthase"/>
</dbReference>
<feature type="region of interest" description="Disordered" evidence="1">
    <location>
        <begin position="345"/>
        <end position="389"/>
    </location>
</feature>
<dbReference type="PANTHER" id="PTHR31595:SF57">
    <property type="entry name" value="OS04G0481900 PROTEIN"/>
    <property type="match status" value="1"/>
</dbReference>
<dbReference type="EMBL" id="CP144529">
    <property type="protein sequence ID" value="WWC73573.1"/>
    <property type="molecule type" value="Genomic_DNA"/>
</dbReference>
<dbReference type="KEGG" id="kpin:30174242"/>
<dbReference type="Proteomes" id="UP000094020">
    <property type="component" value="Chromosome 11"/>
</dbReference>
<feature type="compositionally biased region" description="Low complexity" evidence="1">
    <location>
        <begin position="354"/>
        <end position="385"/>
    </location>
</feature>
<feature type="transmembrane region" description="Helical" evidence="2">
    <location>
        <begin position="447"/>
        <end position="467"/>
    </location>
</feature>
<keyword evidence="2" id="KW-0472">Membrane</keyword>
<reference evidence="3" key="1">
    <citation type="submission" date="2013-07" db="EMBL/GenBank/DDBJ databases">
        <authorList>
            <consortium name="The Broad Institute Genome Sequencing Platform"/>
            <person name="Cuomo C."/>
            <person name="Litvintseva A."/>
            <person name="Chen Y."/>
            <person name="Heitman J."/>
            <person name="Sun S."/>
            <person name="Springer D."/>
            <person name="Dromer F."/>
            <person name="Young S.K."/>
            <person name="Zeng Q."/>
            <person name="Gargeya S."/>
            <person name="Fitzgerald M."/>
            <person name="Abouelleil A."/>
            <person name="Alvarado L."/>
            <person name="Berlin A.M."/>
            <person name="Chapman S.B."/>
            <person name="Dewar J."/>
            <person name="Goldberg J."/>
            <person name="Griggs A."/>
            <person name="Gujja S."/>
            <person name="Hansen M."/>
            <person name="Howarth C."/>
            <person name="Imamovic A."/>
            <person name="Larimer J."/>
            <person name="McCowan C."/>
            <person name="Murphy C."/>
            <person name="Pearson M."/>
            <person name="Priest M."/>
            <person name="Roberts A."/>
            <person name="Saif S."/>
            <person name="Shea T."/>
            <person name="Sykes S."/>
            <person name="Wortman J."/>
            <person name="Nusbaum C."/>
            <person name="Birren B."/>
        </authorList>
    </citation>
    <scope>NUCLEOTIDE SEQUENCE</scope>
    <source>
        <strain evidence="3">CBS 10737</strain>
    </source>
</reference>
<dbReference type="PANTHER" id="PTHR31595">
    <property type="entry name" value="LONG-CHAIN-ALCOHOL O-FATTY-ACYLTRANSFERASE 3-RELATED"/>
    <property type="match status" value="1"/>
</dbReference>